<dbReference type="Proteomes" id="UP000677888">
    <property type="component" value="Segment"/>
</dbReference>
<evidence type="ECO:0000313" key="1">
    <source>
        <dbReference type="EMBL" id="DAD50441.1"/>
    </source>
</evidence>
<sequence length="38" mass="4306">MTLVRGSHLRVLCDRDSLPLLVRRSDEKPHRTIAGHLG</sequence>
<proteinExistence type="predicted"/>
<accession>A0A8S5KYE7</accession>
<protein>
    <submittedName>
        <fullName evidence="1">Uncharacterized protein</fullName>
    </submittedName>
</protein>
<dbReference type="GeneID" id="80399668"/>
<keyword evidence="2" id="KW-1185">Reference proteome</keyword>
<reference evidence="1" key="1">
    <citation type="submission" date="2020-09" db="EMBL/GenBank/DDBJ databases">
        <title>Leviviricetes taxonomy.</title>
        <authorList>
            <person name="Stockdale S.R."/>
            <person name="Callanan J."/>
            <person name="Adriaenssens E.M."/>
            <person name="Kuhn J.H."/>
            <person name="Rumnieks J."/>
            <person name="Shkoporov A."/>
            <person name="Draper L.A."/>
            <person name="Ross P."/>
            <person name="Hill C."/>
        </authorList>
    </citation>
    <scope>NUCLEOTIDE SEQUENCE</scope>
</reference>
<evidence type="ECO:0000313" key="2">
    <source>
        <dbReference type="Proteomes" id="UP000677888"/>
    </source>
</evidence>
<gene>
    <name evidence="1" type="primary">Gerhypos.2_7_3</name>
</gene>
<dbReference type="EMBL" id="BK013525">
    <property type="protein sequence ID" value="DAD50441.1"/>
    <property type="molecule type" value="Genomic_RNA"/>
</dbReference>
<organism evidence="1 2">
    <name type="scientific">ssRNA phage Gerhypos.2_7</name>
    <dbReference type="NCBI Taxonomy" id="2786279"/>
    <lineage>
        <taxon>Viruses</taxon>
        <taxon>Riboviria</taxon>
        <taxon>Orthornavirae</taxon>
        <taxon>Lenarviricota</taxon>
        <taxon>Leviviricetes</taxon>
        <taxon>Timlovirales</taxon>
        <taxon>Steitzviridae</taxon>
        <taxon>Hodnevirus</taxon>
        <taxon>Hodnevirus chthonovivens</taxon>
    </lineage>
</organism>
<dbReference type="RefSeq" id="YP_010770369.1">
    <property type="nucleotide sequence ID" value="NC_074247.1"/>
</dbReference>
<name>A0A8S5KYE7_9VIRU</name>
<dbReference type="KEGG" id="vg:80399668"/>